<evidence type="ECO:0000313" key="2">
    <source>
        <dbReference type="EMBL" id="CAB4202756.1"/>
    </source>
</evidence>
<gene>
    <name evidence="2" type="ORF">UFOVP1367_36</name>
</gene>
<proteinExistence type="predicted"/>
<evidence type="ECO:0000256" key="1">
    <source>
        <dbReference type="SAM" id="MobiDB-lite"/>
    </source>
</evidence>
<dbReference type="Proteomes" id="UP001641549">
    <property type="component" value="Chromosome UFOv-RH-23may17-C8087"/>
</dbReference>
<accession>A0A6J5S4S9</accession>
<feature type="region of interest" description="Disordered" evidence="1">
    <location>
        <begin position="1"/>
        <end position="24"/>
    </location>
</feature>
<sequence length="61" mass="7034">MKIEKQHGNKGNKNAKKSDDDENDAVIYIRLPTKKKNAYVKAAGDQKLYKWIIETLDKEAQ</sequence>
<evidence type="ECO:0000313" key="3">
    <source>
        <dbReference type="Proteomes" id="UP001641549"/>
    </source>
</evidence>
<keyword evidence="3" id="KW-1185">Reference proteome</keyword>
<dbReference type="EMBL" id="LR797314">
    <property type="protein sequence ID" value="CAB4202756.1"/>
    <property type="molecule type" value="Genomic_DNA"/>
</dbReference>
<name>A0A6J5S4S9_9CAUD</name>
<protein>
    <submittedName>
        <fullName evidence="2">Uncharacterized protein</fullName>
    </submittedName>
</protein>
<reference evidence="2" key="1">
    <citation type="submission" date="2020-05" db="EMBL/GenBank/DDBJ databases">
        <authorList>
            <person name="Chiriac C."/>
            <person name="Salcher M."/>
            <person name="Ghai R."/>
            <person name="Kavagutti S V."/>
        </authorList>
    </citation>
    <scope>NUCLEOTIDE SEQUENCE [LARGE SCALE GENOMIC DNA]</scope>
</reference>
<organism evidence="2 3">
    <name type="scientific">uncultured Caudovirales phage</name>
    <dbReference type="NCBI Taxonomy" id="2100421"/>
    <lineage>
        <taxon>Viruses</taxon>
        <taxon>Duplodnaviria</taxon>
        <taxon>Heunggongvirae</taxon>
        <taxon>Uroviricota</taxon>
        <taxon>Caudoviricetes</taxon>
        <taxon>Peduoviridae</taxon>
        <taxon>Maltschvirus</taxon>
        <taxon>Maltschvirus maltsch</taxon>
    </lineage>
</organism>